<gene>
    <name evidence="2" type="ORF">JOC83_003357</name>
</gene>
<keyword evidence="3" id="KW-1185">Reference proteome</keyword>
<dbReference type="Proteomes" id="UP000809829">
    <property type="component" value="Unassembled WGS sequence"/>
</dbReference>
<dbReference type="PANTHER" id="PTHR37309:SF1">
    <property type="entry name" value="SLR0284 PROTEIN"/>
    <property type="match status" value="1"/>
</dbReference>
<proteinExistence type="predicted"/>
<feature type="transmembrane region" description="Helical" evidence="1">
    <location>
        <begin position="91"/>
        <end position="114"/>
    </location>
</feature>
<dbReference type="EMBL" id="JAFBFC010000007">
    <property type="protein sequence ID" value="MBM7704500.1"/>
    <property type="molecule type" value="Genomic_DNA"/>
</dbReference>
<dbReference type="Pfam" id="PF04020">
    <property type="entry name" value="Phage_holin_4_2"/>
    <property type="match status" value="1"/>
</dbReference>
<evidence type="ECO:0000256" key="1">
    <source>
        <dbReference type="SAM" id="Phobius"/>
    </source>
</evidence>
<dbReference type="InterPro" id="IPR007165">
    <property type="entry name" value="Phage_holin_4_2"/>
</dbReference>
<protein>
    <submittedName>
        <fullName evidence="2">Membrane protein</fullName>
    </submittedName>
</protein>
<keyword evidence="1" id="KW-0812">Transmembrane</keyword>
<reference evidence="2 3" key="1">
    <citation type="submission" date="2021-01" db="EMBL/GenBank/DDBJ databases">
        <title>Genomic Encyclopedia of Type Strains, Phase IV (KMG-IV): sequencing the most valuable type-strain genomes for metagenomic binning, comparative biology and taxonomic classification.</title>
        <authorList>
            <person name="Goeker M."/>
        </authorList>
    </citation>
    <scope>NUCLEOTIDE SEQUENCE [LARGE SCALE GENOMIC DNA]</scope>
    <source>
        <strain evidence="2 3">DSM 104297</strain>
    </source>
</reference>
<keyword evidence="1" id="KW-1133">Transmembrane helix</keyword>
<accession>A0ABS2QYD0</accession>
<keyword evidence="1" id="KW-0472">Membrane</keyword>
<evidence type="ECO:0000313" key="2">
    <source>
        <dbReference type="EMBL" id="MBM7704500.1"/>
    </source>
</evidence>
<organism evidence="2 3">
    <name type="scientific">Priestia iocasae</name>
    <dbReference type="NCBI Taxonomy" id="2291674"/>
    <lineage>
        <taxon>Bacteria</taxon>
        <taxon>Bacillati</taxon>
        <taxon>Bacillota</taxon>
        <taxon>Bacilli</taxon>
        <taxon>Bacillales</taxon>
        <taxon>Bacillaceae</taxon>
        <taxon>Priestia</taxon>
    </lineage>
</organism>
<dbReference type="RefSeq" id="WP_205188503.1">
    <property type="nucleotide sequence ID" value="NZ_JAFBFC010000007.1"/>
</dbReference>
<feature type="transmembrane region" description="Helical" evidence="1">
    <location>
        <begin position="30"/>
        <end position="48"/>
    </location>
</feature>
<dbReference type="PANTHER" id="PTHR37309">
    <property type="entry name" value="SLR0284 PROTEIN"/>
    <property type="match status" value="1"/>
</dbReference>
<comment type="caution">
    <text evidence="2">The sequence shown here is derived from an EMBL/GenBank/DDBJ whole genome shotgun (WGS) entry which is preliminary data.</text>
</comment>
<evidence type="ECO:0000313" key="3">
    <source>
        <dbReference type="Proteomes" id="UP000809829"/>
    </source>
</evidence>
<feature type="transmembrane region" description="Helical" evidence="1">
    <location>
        <begin position="5"/>
        <end position="24"/>
    </location>
</feature>
<feature type="transmembrane region" description="Helical" evidence="1">
    <location>
        <begin position="55"/>
        <end position="79"/>
    </location>
</feature>
<name>A0ABS2QYD0_9BACI</name>
<sequence>MFLRWLTSILINALVLIVIAGYFESFYLESVSAAIIASIILSILNVFVKPIIILLTLPVTVLTLGLFLFVINAITLVITDELMGSAFEIEGFGMAILAAIVMSILNALIENLIVEPLQKRRRR</sequence>